<feature type="non-terminal residue" evidence="6">
    <location>
        <position position="1"/>
    </location>
</feature>
<keyword evidence="2" id="KW-0808">Transferase</keyword>
<feature type="domain" description="SAM-dependent MTase RsmB/NOP-type" evidence="5">
    <location>
        <begin position="148"/>
        <end position="295"/>
    </location>
</feature>
<keyword evidence="4" id="KW-0694">RNA-binding</keyword>
<dbReference type="PANTHER" id="PTHR22807:SF61">
    <property type="entry name" value="NOL1_NOP2_SUN FAMILY PROTEIN _ ANTITERMINATION NUSB DOMAIN-CONTAINING PROTEIN"/>
    <property type="match status" value="1"/>
</dbReference>
<evidence type="ECO:0000256" key="3">
    <source>
        <dbReference type="ARBA" id="ARBA00022691"/>
    </source>
</evidence>
<dbReference type="GO" id="GO:0006355">
    <property type="term" value="P:regulation of DNA-templated transcription"/>
    <property type="evidence" value="ECO:0007669"/>
    <property type="project" value="InterPro"/>
</dbReference>
<sequence length="295" mass="33242">VDDVVQRGRSLDRAAAERLPSLPPSAQGEAREISWGAVRWYYRYQPVLAELFHRPLRQKDKILETLVLCGLYQLDHLDEPDYAITFSTVETCRLLRREKACGLVNAVLRKYLRQKNENSQRHASAWHSMPEWLIRALQTTWPTDWHTIVHACNEKPPLTLRINGRQCQPDSYLRRLTELGLAGFESPICRSAITLARPLPVHQIPGFSTGDVSIQDAAAQLTPLFTGDLRGRTVLDACAAPGGKTCHLLEVGAPQLSVTSLDLPNRTEQIKENLNRLGLEAKVISGDATRPDEWW</sequence>
<dbReference type="AlphaFoldDB" id="A0A382GB80"/>
<dbReference type="Gene3D" id="3.30.70.1170">
    <property type="entry name" value="Sun protein, domain 3"/>
    <property type="match status" value="1"/>
</dbReference>
<keyword evidence="3" id="KW-0949">S-adenosyl-L-methionine</keyword>
<dbReference type="InterPro" id="IPR054728">
    <property type="entry name" value="RsmB-like_ferredoxin"/>
</dbReference>
<reference evidence="6" key="1">
    <citation type="submission" date="2018-05" db="EMBL/GenBank/DDBJ databases">
        <authorList>
            <person name="Lanie J.A."/>
            <person name="Ng W.-L."/>
            <person name="Kazmierczak K.M."/>
            <person name="Andrzejewski T.M."/>
            <person name="Davidsen T.M."/>
            <person name="Wayne K.J."/>
            <person name="Tettelin H."/>
            <person name="Glass J.I."/>
            <person name="Rusch D."/>
            <person name="Podicherti R."/>
            <person name="Tsui H.-C.T."/>
            <person name="Winkler M.E."/>
        </authorList>
    </citation>
    <scope>NUCLEOTIDE SEQUENCE</scope>
</reference>
<protein>
    <recommendedName>
        <fullName evidence="5">SAM-dependent MTase RsmB/NOP-type domain-containing protein</fullName>
    </recommendedName>
</protein>
<gene>
    <name evidence="6" type="ORF">METZ01_LOCUS225023</name>
</gene>
<dbReference type="GO" id="GO:0003723">
    <property type="term" value="F:RNA binding"/>
    <property type="evidence" value="ECO:0007669"/>
    <property type="project" value="UniProtKB-KW"/>
</dbReference>
<dbReference type="Gene3D" id="1.10.287.730">
    <property type="entry name" value="Helix hairpin bin"/>
    <property type="match status" value="1"/>
</dbReference>
<dbReference type="InterPro" id="IPR006027">
    <property type="entry name" value="NusB_RsmB_TIM44"/>
</dbReference>
<organism evidence="6">
    <name type="scientific">marine metagenome</name>
    <dbReference type="NCBI Taxonomy" id="408172"/>
    <lineage>
        <taxon>unclassified sequences</taxon>
        <taxon>metagenomes</taxon>
        <taxon>ecological metagenomes</taxon>
    </lineage>
</organism>
<dbReference type="EMBL" id="UINC01054448">
    <property type="protein sequence ID" value="SVB72169.1"/>
    <property type="molecule type" value="Genomic_DNA"/>
</dbReference>
<keyword evidence="1" id="KW-0489">Methyltransferase</keyword>
<dbReference type="PANTHER" id="PTHR22807">
    <property type="entry name" value="NOP2 YEAST -RELATED NOL1/NOP2/FMU SUN DOMAIN-CONTAINING"/>
    <property type="match status" value="1"/>
</dbReference>
<dbReference type="SUPFAM" id="SSF53335">
    <property type="entry name" value="S-adenosyl-L-methionine-dependent methyltransferases"/>
    <property type="match status" value="1"/>
</dbReference>
<evidence type="ECO:0000256" key="2">
    <source>
        <dbReference type="ARBA" id="ARBA00022679"/>
    </source>
</evidence>
<dbReference type="GO" id="GO:0001510">
    <property type="term" value="P:RNA methylation"/>
    <property type="evidence" value="ECO:0007669"/>
    <property type="project" value="InterPro"/>
</dbReference>
<evidence type="ECO:0000259" key="5">
    <source>
        <dbReference type="PROSITE" id="PS51686"/>
    </source>
</evidence>
<dbReference type="InterPro" id="IPR035926">
    <property type="entry name" value="NusB-like_sf"/>
</dbReference>
<dbReference type="Pfam" id="PF22458">
    <property type="entry name" value="RsmF-B_ferredox"/>
    <property type="match status" value="1"/>
</dbReference>
<dbReference type="Gene3D" id="3.40.50.150">
    <property type="entry name" value="Vaccinia Virus protein VP39"/>
    <property type="match status" value="1"/>
</dbReference>
<dbReference type="Gene3D" id="1.10.940.10">
    <property type="entry name" value="NusB-like"/>
    <property type="match status" value="1"/>
</dbReference>
<dbReference type="GO" id="GO:0008173">
    <property type="term" value="F:RNA methyltransferase activity"/>
    <property type="evidence" value="ECO:0007669"/>
    <property type="project" value="InterPro"/>
</dbReference>
<dbReference type="InterPro" id="IPR029063">
    <property type="entry name" value="SAM-dependent_MTases_sf"/>
</dbReference>
<proteinExistence type="predicted"/>
<evidence type="ECO:0000256" key="1">
    <source>
        <dbReference type="ARBA" id="ARBA00022603"/>
    </source>
</evidence>
<dbReference type="InterPro" id="IPR001678">
    <property type="entry name" value="MeTrfase_RsmB-F_NOP2_dom"/>
</dbReference>
<name>A0A382GB80_9ZZZZ</name>
<feature type="non-terminal residue" evidence="6">
    <location>
        <position position="295"/>
    </location>
</feature>
<dbReference type="Pfam" id="PF01029">
    <property type="entry name" value="NusB"/>
    <property type="match status" value="1"/>
</dbReference>
<accession>A0A382GB80</accession>
<dbReference type="Pfam" id="PF01189">
    <property type="entry name" value="Methyltr_RsmB-F"/>
    <property type="match status" value="1"/>
</dbReference>
<dbReference type="InterPro" id="IPR023267">
    <property type="entry name" value="RCMT"/>
</dbReference>
<dbReference type="SUPFAM" id="SSF48013">
    <property type="entry name" value="NusB-like"/>
    <property type="match status" value="1"/>
</dbReference>
<dbReference type="PROSITE" id="PS51686">
    <property type="entry name" value="SAM_MT_RSMB_NOP"/>
    <property type="match status" value="1"/>
</dbReference>
<dbReference type="PRINTS" id="PR02008">
    <property type="entry name" value="RCMTFAMILY"/>
</dbReference>
<dbReference type="InterPro" id="IPR049560">
    <property type="entry name" value="MeTrfase_RsmB-F_NOP2_cat"/>
</dbReference>
<evidence type="ECO:0000256" key="4">
    <source>
        <dbReference type="ARBA" id="ARBA00022884"/>
    </source>
</evidence>
<evidence type="ECO:0000313" key="6">
    <source>
        <dbReference type="EMBL" id="SVB72169.1"/>
    </source>
</evidence>